<keyword evidence="2" id="KW-1185">Reference proteome</keyword>
<protein>
    <submittedName>
        <fullName evidence="1">5127_t:CDS:1</fullName>
    </submittedName>
</protein>
<reference evidence="1" key="1">
    <citation type="submission" date="2021-06" db="EMBL/GenBank/DDBJ databases">
        <authorList>
            <person name="Kallberg Y."/>
            <person name="Tangrot J."/>
            <person name="Rosling A."/>
        </authorList>
    </citation>
    <scope>NUCLEOTIDE SEQUENCE</scope>
    <source>
        <strain evidence="1">MA453B</strain>
    </source>
</reference>
<comment type="caution">
    <text evidence="1">The sequence shown here is derived from an EMBL/GenBank/DDBJ whole genome shotgun (WGS) entry which is preliminary data.</text>
</comment>
<accession>A0A9N9PA82</accession>
<sequence length="96" mass="11423">GAIQKEKIPFNQCCKFENVNLISRNVYKATFKNVLKFISLNDKFTLDNLINEVRLKYFSIIEFARNVFIFKSNNVKSQRKLEIHDRILKLYGIIKH</sequence>
<feature type="non-terminal residue" evidence="1">
    <location>
        <position position="96"/>
    </location>
</feature>
<dbReference type="OrthoDB" id="10525863at2759"/>
<organism evidence="1 2">
    <name type="scientific">Dentiscutata erythropus</name>
    <dbReference type="NCBI Taxonomy" id="1348616"/>
    <lineage>
        <taxon>Eukaryota</taxon>
        <taxon>Fungi</taxon>
        <taxon>Fungi incertae sedis</taxon>
        <taxon>Mucoromycota</taxon>
        <taxon>Glomeromycotina</taxon>
        <taxon>Glomeromycetes</taxon>
        <taxon>Diversisporales</taxon>
        <taxon>Gigasporaceae</taxon>
        <taxon>Dentiscutata</taxon>
    </lineage>
</organism>
<name>A0A9N9PA82_9GLOM</name>
<evidence type="ECO:0000313" key="2">
    <source>
        <dbReference type="Proteomes" id="UP000789405"/>
    </source>
</evidence>
<evidence type="ECO:0000313" key="1">
    <source>
        <dbReference type="EMBL" id="CAG8820884.1"/>
    </source>
</evidence>
<proteinExistence type="predicted"/>
<feature type="non-terminal residue" evidence="1">
    <location>
        <position position="1"/>
    </location>
</feature>
<dbReference type="EMBL" id="CAJVPY010059943">
    <property type="protein sequence ID" value="CAG8820884.1"/>
    <property type="molecule type" value="Genomic_DNA"/>
</dbReference>
<dbReference type="AlphaFoldDB" id="A0A9N9PA82"/>
<dbReference type="Proteomes" id="UP000789405">
    <property type="component" value="Unassembled WGS sequence"/>
</dbReference>
<gene>
    <name evidence="1" type="ORF">DERYTH_LOCUS27028</name>
</gene>